<dbReference type="AlphaFoldDB" id="A0A1J0VMJ9"/>
<dbReference type="KEGG" id="nsl:BOX37_03820"/>
<dbReference type="Proteomes" id="UP000183810">
    <property type="component" value="Chromosome"/>
</dbReference>
<name>A0A1J0VMJ9_9NOCA</name>
<dbReference type="RefSeq" id="WP_071926427.1">
    <property type="nucleotide sequence ID" value="NZ_CP018082.1"/>
</dbReference>
<evidence type="ECO:0000313" key="1">
    <source>
        <dbReference type="EMBL" id="APE33238.1"/>
    </source>
</evidence>
<dbReference type="EMBL" id="CP018082">
    <property type="protein sequence ID" value="APE33238.1"/>
    <property type="molecule type" value="Genomic_DNA"/>
</dbReference>
<proteinExistence type="predicted"/>
<accession>A0A1J0VMJ9</accession>
<evidence type="ECO:0000313" key="2">
    <source>
        <dbReference type="Proteomes" id="UP000183810"/>
    </source>
</evidence>
<keyword evidence="2" id="KW-1185">Reference proteome</keyword>
<sequence length="115" mass="12281">MPDQHTDTSTTITGAAPSVAVALQRAADIAAEHGRNWFGVEDLLAALLTGSTTPLHVHWQRRGLAALSFTELRDFATSLVPVESPRRDGTREPAKVAFTASGPLEAEYTALVEQA</sequence>
<dbReference type="OrthoDB" id="4557476at2"/>
<reference evidence="1" key="1">
    <citation type="submission" date="2016-11" db="EMBL/GenBank/DDBJ databases">
        <authorList>
            <person name="Jaros S."/>
            <person name="Januszkiewicz K."/>
            <person name="Wedrychowicz H."/>
        </authorList>
    </citation>
    <scope>NUCLEOTIDE SEQUENCE [LARGE SCALE GENOMIC DNA]</scope>
    <source>
        <strain evidence="1">Y48</strain>
    </source>
</reference>
<protein>
    <submittedName>
        <fullName evidence="1">Uncharacterized protein</fullName>
    </submittedName>
</protein>
<organism evidence="1 2">
    <name type="scientific">Nocardia mangyaensis</name>
    <dbReference type="NCBI Taxonomy" id="2213200"/>
    <lineage>
        <taxon>Bacteria</taxon>
        <taxon>Bacillati</taxon>
        <taxon>Actinomycetota</taxon>
        <taxon>Actinomycetes</taxon>
        <taxon>Mycobacteriales</taxon>
        <taxon>Nocardiaceae</taxon>
        <taxon>Nocardia</taxon>
    </lineage>
</organism>
<gene>
    <name evidence="1" type="ORF">BOX37_03820</name>
</gene>